<accession>A0AA43TWZ5</accession>
<gene>
    <name evidence="2" type="ORF">OHK93_008821</name>
</gene>
<dbReference type="AlphaFoldDB" id="A0AA43TWZ5"/>
<organism evidence="2 3">
    <name type="scientific">Ramalina farinacea</name>
    <dbReference type="NCBI Taxonomy" id="258253"/>
    <lineage>
        <taxon>Eukaryota</taxon>
        <taxon>Fungi</taxon>
        <taxon>Dikarya</taxon>
        <taxon>Ascomycota</taxon>
        <taxon>Pezizomycotina</taxon>
        <taxon>Lecanoromycetes</taxon>
        <taxon>OSLEUM clade</taxon>
        <taxon>Lecanoromycetidae</taxon>
        <taxon>Lecanorales</taxon>
        <taxon>Lecanorineae</taxon>
        <taxon>Ramalinaceae</taxon>
        <taxon>Ramalina</taxon>
    </lineage>
</organism>
<protein>
    <submittedName>
        <fullName evidence="2">Uncharacterized protein</fullName>
    </submittedName>
</protein>
<dbReference type="Proteomes" id="UP001161017">
    <property type="component" value="Unassembled WGS sequence"/>
</dbReference>
<comment type="caution">
    <text evidence="2">The sequence shown here is derived from an EMBL/GenBank/DDBJ whole genome shotgun (WGS) entry which is preliminary data.</text>
</comment>
<sequence>MYATFSLLQLATLIAPLLAIPVEQQSNSLEERQSGAAGLALSCDLVAGSKTGDAYYDQQVTDVIDCGAGTCSVSKINEHTFGYSIGGGVNNEFVSLDASVTEEWTSGTQYQCDGEKGQKACVWVKVAYTTYNLEADKGMSCSGPTHADMTAPNTNNVGGEYYCVYGDDCKGLGLGYWEPYNGQFSADSP</sequence>
<feature type="signal peptide" evidence="1">
    <location>
        <begin position="1"/>
        <end position="19"/>
    </location>
</feature>
<evidence type="ECO:0000313" key="3">
    <source>
        <dbReference type="Proteomes" id="UP001161017"/>
    </source>
</evidence>
<evidence type="ECO:0000256" key="1">
    <source>
        <dbReference type="SAM" id="SignalP"/>
    </source>
</evidence>
<name>A0AA43TWZ5_9LECA</name>
<keyword evidence="3" id="KW-1185">Reference proteome</keyword>
<keyword evidence="1" id="KW-0732">Signal</keyword>
<proteinExistence type="predicted"/>
<feature type="chain" id="PRO_5041229108" evidence="1">
    <location>
        <begin position="20"/>
        <end position="189"/>
    </location>
</feature>
<evidence type="ECO:0000313" key="2">
    <source>
        <dbReference type="EMBL" id="MDI1489540.1"/>
    </source>
</evidence>
<dbReference type="EMBL" id="JAPUFD010000009">
    <property type="protein sequence ID" value="MDI1489540.1"/>
    <property type="molecule type" value="Genomic_DNA"/>
</dbReference>
<reference evidence="2" key="1">
    <citation type="journal article" date="2023" name="Genome Biol. Evol.">
        <title>First Whole Genome Sequence and Flow Cytometry Genome Size Data for the Lichen-Forming Fungus Ramalina farinacea (Ascomycota).</title>
        <authorList>
            <person name="Llewellyn T."/>
            <person name="Mian S."/>
            <person name="Hill R."/>
            <person name="Leitch I.J."/>
            <person name="Gaya E."/>
        </authorList>
    </citation>
    <scope>NUCLEOTIDE SEQUENCE</scope>
    <source>
        <strain evidence="2">LIQ254RAFAR</strain>
    </source>
</reference>